<comment type="cofactor">
    <cofactor evidence="1">
        <name>[4Fe-4S] cluster</name>
        <dbReference type="ChEBI" id="CHEBI:49883"/>
    </cofactor>
</comment>
<dbReference type="Gene3D" id="1.20.1270.370">
    <property type="match status" value="1"/>
</dbReference>
<gene>
    <name evidence="6" type="ORF">C7383_10273</name>
</gene>
<evidence type="ECO:0000313" key="6">
    <source>
        <dbReference type="EMBL" id="PWJ77940.1"/>
    </source>
</evidence>
<dbReference type="GO" id="GO:0051536">
    <property type="term" value="F:iron-sulfur cluster binding"/>
    <property type="evidence" value="ECO:0007669"/>
    <property type="project" value="UniProtKB-KW"/>
</dbReference>
<comment type="caution">
    <text evidence="6">The sequence shown here is derived from an EMBL/GenBank/DDBJ whole genome shotgun (WGS) entry which is preliminary data.</text>
</comment>
<evidence type="ECO:0000256" key="5">
    <source>
        <dbReference type="ARBA" id="ARBA00023014"/>
    </source>
</evidence>
<proteinExistence type="inferred from homology"/>
<keyword evidence="3" id="KW-0479">Metal-binding</keyword>
<dbReference type="GO" id="GO:0046872">
    <property type="term" value="F:metal ion binding"/>
    <property type="evidence" value="ECO:0007669"/>
    <property type="project" value="UniProtKB-KW"/>
</dbReference>
<evidence type="ECO:0000313" key="7">
    <source>
        <dbReference type="Proteomes" id="UP000245412"/>
    </source>
</evidence>
<dbReference type="InterPro" id="IPR010327">
    <property type="entry name" value="FldB/FldC_alpha/beta"/>
</dbReference>
<dbReference type="AlphaFoldDB" id="A0AB73T7J7"/>
<reference evidence="6 7" key="1">
    <citation type="submission" date="2018-05" db="EMBL/GenBank/DDBJ databases">
        <authorList>
            <person name="Goeker M."/>
            <person name="Huntemann M."/>
            <person name="Clum A."/>
            <person name="Pillay M."/>
            <person name="Palaniappan K."/>
            <person name="Varghese N."/>
            <person name="Mikhailova N."/>
            <person name="Stamatis D."/>
            <person name="Reddy T."/>
            <person name="Daum C."/>
            <person name="Shapiro N."/>
            <person name="Ivanova N."/>
            <person name="Kyrpides N."/>
            <person name="Woyke T."/>
        </authorList>
    </citation>
    <scope>NUCLEOTIDE SEQUENCE [LARGE SCALE GENOMIC DNA]</scope>
    <source>
        <strain evidence="6 7">DSM 26524</strain>
    </source>
</reference>
<organism evidence="6 7">
    <name type="scientific">Murimonas intestini</name>
    <dbReference type="NCBI Taxonomy" id="1337051"/>
    <lineage>
        <taxon>Bacteria</taxon>
        <taxon>Bacillati</taxon>
        <taxon>Bacillota</taxon>
        <taxon>Clostridia</taxon>
        <taxon>Lachnospirales</taxon>
        <taxon>Lachnospiraceae</taxon>
        <taxon>Murimonas</taxon>
    </lineage>
</organism>
<dbReference type="Pfam" id="PF06050">
    <property type="entry name" value="HGD-D"/>
    <property type="match status" value="1"/>
</dbReference>
<keyword evidence="5" id="KW-0411">Iron-sulfur</keyword>
<accession>A0AB73T7J7</accession>
<evidence type="ECO:0000256" key="4">
    <source>
        <dbReference type="ARBA" id="ARBA00023004"/>
    </source>
</evidence>
<dbReference type="Proteomes" id="UP000245412">
    <property type="component" value="Unassembled WGS sequence"/>
</dbReference>
<dbReference type="Gene3D" id="3.40.50.11890">
    <property type="match status" value="1"/>
</dbReference>
<sequence>MSSMGIRKCALSSSAFRKLKEYYDNREAASEKWRMQGRKVVGELGADVPDEYIIAAGMLPVRIYAAPKECLPEAERFLEYAFDPMMRAKFEKIADGTYAREIDALAVSNSTDVIIRLYLYLRELHRVEPERPLPEMAFIDWLFTRNRLHQERNEFIMQKFMKTIEKWSGSPLSEKAVETAAKLCNRDREALRRMGRLRHGGEVHISGSEALVIIGSAFFMEREEHLKLVEEVVKEAEEWPSLDGIRVFYTGSVQEDTELYDMVENCGCVIVGEDHDWGDRFYDRDFMTEYGAVRGAADCYMMREFSSKKAFVSQRVEAINRQADRTGAQAVFFYNNIYEEAASWDYPEQKKSLEARGIKTACFAKMQWPCGKNEELEERIREAAEKWK</sequence>
<name>A0AB73T7J7_9FIRM</name>
<dbReference type="EMBL" id="QGGY01000002">
    <property type="protein sequence ID" value="PWJ77940.1"/>
    <property type="molecule type" value="Genomic_DNA"/>
</dbReference>
<evidence type="ECO:0000256" key="3">
    <source>
        <dbReference type="ARBA" id="ARBA00022723"/>
    </source>
</evidence>
<keyword evidence="4" id="KW-0408">Iron</keyword>
<dbReference type="PANTHER" id="PTHR30548">
    <property type="entry name" value="2-HYDROXYGLUTARYL-COA DEHYDRATASE, D-COMPONENT-RELATED"/>
    <property type="match status" value="1"/>
</dbReference>
<comment type="similarity">
    <text evidence="2">Belongs to the FldB/FldC dehydratase alpha/beta subunit family.</text>
</comment>
<keyword evidence="7" id="KW-1185">Reference proteome</keyword>
<evidence type="ECO:0000256" key="1">
    <source>
        <dbReference type="ARBA" id="ARBA00001966"/>
    </source>
</evidence>
<dbReference type="GO" id="GO:0016836">
    <property type="term" value="F:hydro-lyase activity"/>
    <property type="evidence" value="ECO:0007669"/>
    <property type="project" value="UniProtKB-ARBA"/>
</dbReference>
<evidence type="ECO:0000256" key="2">
    <source>
        <dbReference type="ARBA" id="ARBA00005806"/>
    </source>
</evidence>
<dbReference type="Gene3D" id="3.40.50.11900">
    <property type="match status" value="1"/>
</dbReference>
<dbReference type="PANTHER" id="PTHR30548:SF5">
    <property type="entry name" value="SUBUNIT OF OXYGEN-SENSITIVE 2-HYDROXYISOCAPROYL-COA DEHYDRATASE"/>
    <property type="match status" value="1"/>
</dbReference>
<protein>
    <submittedName>
        <fullName evidence="6">Benzoyl-CoA reductase/2-hydroxyglutaryl-CoA dehydratase subunit BcrC/BadD/HgdB</fullName>
    </submittedName>
</protein>